<dbReference type="KEGG" id="pti:PHATRDRAFT_31663"/>
<proteinExistence type="inferred from homology"/>
<dbReference type="EMBL" id="CM000605">
    <property type="protein sequence ID" value="EEC51084.1"/>
    <property type="molecule type" value="Genomic_DNA"/>
</dbReference>
<evidence type="ECO:0000256" key="7">
    <source>
        <dbReference type="ARBA" id="ARBA00022833"/>
    </source>
</evidence>
<dbReference type="HOGENOM" id="CLU_106710_4_0_1"/>
<name>B7FP01_PHATC</name>
<organism evidence="8 9">
    <name type="scientific">Phaeodactylum tricornutum (strain CCAP 1055/1)</name>
    <dbReference type="NCBI Taxonomy" id="556484"/>
    <lineage>
        <taxon>Eukaryota</taxon>
        <taxon>Sar</taxon>
        <taxon>Stramenopiles</taxon>
        <taxon>Ochrophyta</taxon>
        <taxon>Bacillariophyta</taxon>
        <taxon>Bacillariophyceae</taxon>
        <taxon>Bacillariophycidae</taxon>
        <taxon>Naviculales</taxon>
        <taxon>Phaeodactylaceae</taxon>
        <taxon>Phaeodactylum</taxon>
    </lineage>
</organism>
<dbReference type="PANTHER" id="PTHR46986">
    <property type="entry name" value="ENDORIBONUCLEASE YBEY, CHLOROPLASTIC"/>
    <property type="match status" value="1"/>
</dbReference>
<dbReference type="Pfam" id="PF02130">
    <property type="entry name" value="YbeY"/>
    <property type="match status" value="1"/>
</dbReference>
<gene>
    <name evidence="8" type="ORF">PHATRDRAFT_31663</name>
</gene>
<comment type="similarity">
    <text evidence="2">Belongs to the endoribonuclease YbeY family.</text>
</comment>
<dbReference type="HAMAP" id="MF_00009">
    <property type="entry name" value="Endoribonucl_YbeY"/>
    <property type="match status" value="1"/>
</dbReference>
<keyword evidence="5" id="KW-0255">Endonuclease</keyword>
<reference evidence="8 9" key="1">
    <citation type="journal article" date="2008" name="Nature">
        <title>The Phaeodactylum genome reveals the evolutionary history of diatom genomes.</title>
        <authorList>
            <person name="Bowler C."/>
            <person name="Allen A.E."/>
            <person name="Badger J.H."/>
            <person name="Grimwood J."/>
            <person name="Jabbari K."/>
            <person name="Kuo A."/>
            <person name="Maheswari U."/>
            <person name="Martens C."/>
            <person name="Maumus F."/>
            <person name="Otillar R.P."/>
            <person name="Rayko E."/>
            <person name="Salamov A."/>
            <person name="Vandepoele K."/>
            <person name="Beszteri B."/>
            <person name="Gruber A."/>
            <person name="Heijde M."/>
            <person name="Katinka M."/>
            <person name="Mock T."/>
            <person name="Valentin K."/>
            <person name="Verret F."/>
            <person name="Berges J.A."/>
            <person name="Brownlee C."/>
            <person name="Cadoret J.P."/>
            <person name="Chiovitti A."/>
            <person name="Choi C.J."/>
            <person name="Coesel S."/>
            <person name="De Martino A."/>
            <person name="Detter J.C."/>
            <person name="Durkin C."/>
            <person name="Falciatore A."/>
            <person name="Fournet J."/>
            <person name="Haruta M."/>
            <person name="Huysman M.J."/>
            <person name="Jenkins B.D."/>
            <person name="Jiroutova K."/>
            <person name="Jorgensen R.E."/>
            <person name="Joubert Y."/>
            <person name="Kaplan A."/>
            <person name="Kroger N."/>
            <person name="Kroth P.G."/>
            <person name="La Roche J."/>
            <person name="Lindquist E."/>
            <person name="Lommer M."/>
            <person name="Martin-Jezequel V."/>
            <person name="Lopez P.J."/>
            <person name="Lucas S."/>
            <person name="Mangogna M."/>
            <person name="McGinnis K."/>
            <person name="Medlin L.K."/>
            <person name="Montsant A."/>
            <person name="Oudot-Le Secq M.P."/>
            <person name="Napoli C."/>
            <person name="Obornik M."/>
            <person name="Parker M.S."/>
            <person name="Petit J.L."/>
            <person name="Porcel B.M."/>
            <person name="Poulsen N."/>
            <person name="Robison M."/>
            <person name="Rychlewski L."/>
            <person name="Rynearson T.A."/>
            <person name="Schmutz J."/>
            <person name="Shapiro H."/>
            <person name="Siaut M."/>
            <person name="Stanley M."/>
            <person name="Sussman M.R."/>
            <person name="Taylor A.R."/>
            <person name="Vardi A."/>
            <person name="von Dassow P."/>
            <person name="Vyverman W."/>
            <person name="Willis A."/>
            <person name="Wyrwicz L.S."/>
            <person name="Rokhsar D.S."/>
            <person name="Weissenbach J."/>
            <person name="Armbrust E.V."/>
            <person name="Green B.R."/>
            <person name="Van de Peer Y."/>
            <person name="Grigoriev I.V."/>
        </authorList>
    </citation>
    <scope>NUCLEOTIDE SEQUENCE [LARGE SCALE GENOMIC DNA]</scope>
    <source>
        <strain evidence="8 9">CCAP 1055/1</strain>
    </source>
</reference>
<evidence type="ECO:0000313" key="8">
    <source>
        <dbReference type="EMBL" id="EEC51084.1"/>
    </source>
</evidence>
<keyword evidence="7" id="KW-0862">Zinc</keyword>
<dbReference type="RefSeq" id="XP_002176621.1">
    <property type="nucleotide sequence ID" value="XM_002176585.1"/>
</dbReference>
<sequence>MIRMFGSKCLPENPPGDIYVENNQESLNIDLERLKATIAKIRDLMGYRTYDVSLLLVDDQEMRETNEETRGMDEPTDVLSFPFTEAIEPGVLTPPVVDIGDYYNMGDMMIDVPYVIRACQDDAKYSHSDLEDEDRGVSAAMAMVMDPEERINMLLVHGMLHLVGYDHIDDDDYQLMVAKEEEILRLLGKKAE</sequence>
<keyword evidence="6" id="KW-0378">Hydrolase</keyword>
<evidence type="ECO:0000256" key="1">
    <source>
        <dbReference type="ARBA" id="ARBA00001947"/>
    </source>
</evidence>
<accession>B7FP01</accession>
<dbReference type="SUPFAM" id="SSF55486">
    <property type="entry name" value="Metalloproteases ('zincins'), catalytic domain"/>
    <property type="match status" value="1"/>
</dbReference>
<evidence type="ECO:0000256" key="3">
    <source>
        <dbReference type="ARBA" id="ARBA00022722"/>
    </source>
</evidence>
<dbReference type="PaxDb" id="2850-Phatr31663"/>
<dbReference type="eggNOG" id="ENOG502RRAR">
    <property type="taxonomic scope" value="Eukaryota"/>
</dbReference>
<comment type="cofactor">
    <cofactor evidence="1">
        <name>Zn(2+)</name>
        <dbReference type="ChEBI" id="CHEBI:29105"/>
    </cofactor>
</comment>
<evidence type="ECO:0000256" key="4">
    <source>
        <dbReference type="ARBA" id="ARBA00022723"/>
    </source>
</evidence>
<protein>
    <submittedName>
        <fullName evidence="8">Uncharacterized protein</fullName>
    </submittedName>
</protein>
<dbReference type="InParanoid" id="B7FP01"/>
<dbReference type="GO" id="GO:0004222">
    <property type="term" value="F:metalloendopeptidase activity"/>
    <property type="evidence" value="ECO:0007669"/>
    <property type="project" value="InterPro"/>
</dbReference>
<dbReference type="GeneID" id="7195993"/>
<dbReference type="STRING" id="556484.B7FP01"/>
<reference evidence="9" key="2">
    <citation type="submission" date="2008-08" db="EMBL/GenBank/DDBJ databases">
        <authorList>
            <consortium name="Diatom Consortium"/>
            <person name="Grigoriev I."/>
            <person name="Grimwood J."/>
            <person name="Kuo A."/>
            <person name="Otillar R.P."/>
            <person name="Salamov A."/>
            <person name="Detter J.C."/>
            <person name="Lindquist E."/>
            <person name="Shapiro H."/>
            <person name="Lucas S."/>
            <person name="Glavina del Rio T."/>
            <person name="Pitluck S."/>
            <person name="Rokhsar D."/>
            <person name="Bowler C."/>
        </authorList>
    </citation>
    <scope>GENOME REANNOTATION</scope>
    <source>
        <strain evidence="9">CCAP 1055/1</strain>
    </source>
</reference>
<dbReference type="GO" id="GO:0004519">
    <property type="term" value="F:endonuclease activity"/>
    <property type="evidence" value="ECO:0007669"/>
    <property type="project" value="UniProtKB-KW"/>
</dbReference>
<evidence type="ECO:0000313" key="9">
    <source>
        <dbReference type="Proteomes" id="UP000000759"/>
    </source>
</evidence>
<dbReference type="GO" id="GO:0046872">
    <property type="term" value="F:metal ion binding"/>
    <property type="evidence" value="ECO:0007669"/>
    <property type="project" value="UniProtKB-KW"/>
</dbReference>
<evidence type="ECO:0000256" key="5">
    <source>
        <dbReference type="ARBA" id="ARBA00022759"/>
    </source>
</evidence>
<dbReference type="InterPro" id="IPR002036">
    <property type="entry name" value="YbeY"/>
</dbReference>
<dbReference type="AlphaFoldDB" id="B7FP01"/>
<dbReference type="PANTHER" id="PTHR46986:SF1">
    <property type="entry name" value="ENDORIBONUCLEASE YBEY, CHLOROPLASTIC"/>
    <property type="match status" value="1"/>
</dbReference>
<dbReference type="Gene3D" id="3.40.390.30">
    <property type="entry name" value="Metalloproteases ('zincins'), catalytic domain"/>
    <property type="match status" value="1"/>
</dbReference>
<dbReference type="NCBIfam" id="TIGR00043">
    <property type="entry name" value="rRNA maturation RNase YbeY"/>
    <property type="match status" value="2"/>
</dbReference>
<keyword evidence="3" id="KW-0540">Nuclease</keyword>
<dbReference type="InterPro" id="IPR023091">
    <property type="entry name" value="MetalPrtase_cat_dom_sf_prd"/>
</dbReference>
<dbReference type="Proteomes" id="UP000000759">
    <property type="component" value="Chromosome 1"/>
</dbReference>
<evidence type="ECO:0000256" key="2">
    <source>
        <dbReference type="ARBA" id="ARBA00010875"/>
    </source>
</evidence>
<keyword evidence="4" id="KW-0479">Metal-binding</keyword>
<evidence type="ECO:0000256" key="6">
    <source>
        <dbReference type="ARBA" id="ARBA00022801"/>
    </source>
</evidence>
<keyword evidence="9" id="KW-1185">Reference proteome</keyword>
<dbReference type="InterPro" id="IPR020549">
    <property type="entry name" value="YbeY_CS"/>
</dbReference>
<dbReference type="PROSITE" id="PS01306">
    <property type="entry name" value="UPF0054"/>
    <property type="match status" value="1"/>
</dbReference>
<dbReference type="GO" id="GO:0006364">
    <property type="term" value="P:rRNA processing"/>
    <property type="evidence" value="ECO:0007669"/>
    <property type="project" value="InterPro"/>
</dbReference>
<dbReference type="OrthoDB" id="27226at2759"/>